<name>A0ABR3A7P5_9AGAR</name>
<proteinExistence type="predicted"/>
<dbReference type="SUPFAM" id="SSF52047">
    <property type="entry name" value="RNI-like"/>
    <property type="match status" value="1"/>
</dbReference>
<sequence length="444" mass="49358">MATSDLSDQATEATSSNLLEAMDLLADYSRRWKILSFSGPGAKASHQQSLSQLTADDVPLLEAVYTGDMNLFSDIHLLFPPGPWNNNIPQTGIPRTTPMADLMSKMHSLRSLHLQQGSISTLGIPLGWSQLTDLSFDFQPLDNSNPSPCVPLQTIAQTCRSLIVLTFRAYLPGFLGETGSDPVIWTSLRELNISLDGSICDFTIPENEPHITGPYSFLPHLKTIYGSIIAPQLLSLSIQLGHRRLGCPVASDDTLPFHMLVKGSPRLTNLRICGYHILKPEALAQCLQSSSSLKTLVLQPDHFPVRRRAEGASYRMSEEVIFPTPDWVPRMLSSLSSLDQCPQLELLDVGRCGETNNLSSILEFVQTESRITSLKHIKADMGELWGEQTLVMTSNESLIERLRAVHGISVDFKWKQVDPPSLYHWSRDPHVGLPDHTYDFIPYS</sequence>
<dbReference type="Proteomes" id="UP001437256">
    <property type="component" value="Unassembled WGS sequence"/>
</dbReference>
<comment type="caution">
    <text evidence="1">The sequence shown here is derived from an EMBL/GenBank/DDBJ whole genome shotgun (WGS) entry which is preliminary data.</text>
</comment>
<dbReference type="EMBL" id="JBBXMP010000009">
    <property type="protein sequence ID" value="KAL0070020.1"/>
    <property type="molecule type" value="Genomic_DNA"/>
</dbReference>
<evidence type="ECO:0000313" key="1">
    <source>
        <dbReference type="EMBL" id="KAL0070020.1"/>
    </source>
</evidence>
<protein>
    <recommendedName>
        <fullName evidence="3">F-box-like domain protein</fullName>
    </recommendedName>
</protein>
<dbReference type="Gene3D" id="3.80.10.10">
    <property type="entry name" value="Ribonuclease Inhibitor"/>
    <property type="match status" value="1"/>
</dbReference>
<organism evidence="1 2">
    <name type="scientific">Marasmius tenuissimus</name>
    <dbReference type="NCBI Taxonomy" id="585030"/>
    <lineage>
        <taxon>Eukaryota</taxon>
        <taxon>Fungi</taxon>
        <taxon>Dikarya</taxon>
        <taxon>Basidiomycota</taxon>
        <taxon>Agaricomycotina</taxon>
        <taxon>Agaricomycetes</taxon>
        <taxon>Agaricomycetidae</taxon>
        <taxon>Agaricales</taxon>
        <taxon>Marasmiineae</taxon>
        <taxon>Marasmiaceae</taxon>
        <taxon>Marasmius</taxon>
    </lineage>
</organism>
<keyword evidence="2" id="KW-1185">Reference proteome</keyword>
<evidence type="ECO:0008006" key="3">
    <source>
        <dbReference type="Google" id="ProtNLM"/>
    </source>
</evidence>
<reference evidence="1 2" key="1">
    <citation type="submission" date="2024-05" db="EMBL/GenBank/DDBJ databases">
        <title>A draft genome resource for the thread blight pathogen Marasmius tenuissimus strain MS-2.</title>
        <authorList>
            <person name="Yulfo-Soto G.E."/>
            <person name="Baruah I.K."/>
            <person name="Amoako-Attah I."/>
            <person name="Bukari Y."/>
            <person name="Meinhardt L.W."/>
            <person name="Bailey B.A."/>
            <person name="Cohen S.P."/>
        </authorList>
    </citation>
    <scope>NUCLEOTIDE SEQUENCE [LARGE SCALE GENOMIC DNA]</scope>
    <source>
        <strain evidence="1 2">MS-2</strain>
    </source>
</reference>
<gene>
    <name evidence="1" type="ORF">AAF712_002917</name>
</gene>
<evidence type="ECO:0000313" key="2">
    <source>
        <dbReference type="Proteomes" id="UP001437256"/>
    </source>
</evidence>
<dbReference type="InterPro" id="IPR032675">
    <property type="entry name" value="LRR_dom_sf"/>
</dbReference>
<accession>A0ABR3A7P5</accession>